<dbReference type="InterPro" id="IPR011990">
    <property type="entry name" value="TPR-like_helical_dom_sf"/>
</dbReference>
<comment type="caution">
    <text evidence="4">The sequence shown here is derived from an EMBL/GenBank/DDBJ whole genome shotgun (WGS) entry which is preliminary data.</text>
</comment>
<evidence type="ECO:0000313" key="5">
    <source>
        <dbReference type="Proteomes" id="UP000231143"/>
    </source>
</evidence>
<feature type="transmembrane region" description="Helical" evidence="3">
    <location>
        <begin position="342"/>
        <end position="364"/>
    </location>
</feature>
<feature type="transmembrane region" description="Helical" evidence="3">
    <location>
        <begin position="371"/>
        <end position="388"/>
    </location>
</feature>
<dbReference type="Pfam" id="PF13181">
    <property type="entry name" value="TPR_8"/>
    <property type="match status" value="1"/>
</dbReference>
<feature type="transmembrane region" description="Helical" evidence="3">
    <location>
        <begin position="152"/>
        <end position="172"/>
    </location>
</feature>
<keyword evidence="3" id="KW-0472">Membrane</keyword>
<feature type="transmembrane region" description="Helical" evidence="3">
    <location>
        <begin position="129"/>
        <end position="146"/>
    </location>
</feature>
<sequence>MNQQPPQTEQIKTPKKPKDWSNLIFFGICIIVVLILYGTTITGDFVFDDRGIIEHQEMLSNIQSLDEVALYPYWTESAGLYRPTTLISYALNAIVFGISPISFHIINLLLYALTGFLLYLLIKKLSKNKNLAGITSIIFLIMPIHSEVVGNIIGRAEIFALLFSLLVLLSLLKKYHISKQIKIFRYWPMFFWILLAMGSKEVAIAIAPIAILMVYSVEKNFWSKETLKKYLPAGLWTGLGLATYFVLRLIVLGPQHFLGVETSIVENPLKFTSAGNRITTALSILTKYFQKSFIPTNLCSDYSYNQIPILHNFFNIGTILGAIIVISSAILTIIYIRKKPIISIASSFFFFGFLPTSNIVFGTGTIMGERLAYFPSVGLSILFGYIIFRVTRKLKRSHFLYLVLILITVCSIWYSAISYSRGKVWKSERTLFESAAECSPNSVLSVSNLGSIYYIEGNIPKAKETLIRARSIYDGYTKGINNLGLVYWKEGDNKKARELFLGALDGEFPYPGAYENLALVSIQEGKLDEARGWLLKLYYGDPVAVEKYLQNIIR</sequence>
<keyword evidence="3" id="KW-0812">Transmembrane</keyword>
<keyword evidence="1" id="KW-0677">Repeat</keyword>
<feature type="transmembrane region" description="Helical" evidence="3">
    <location>
        <begin position="20"/>
        <end position="39"/>
    </location>
</feature>
<accession>A0A2H0DY13</accession>
<organism evidence="4 5">
    <name type="scientific">Candidatus Campbellbacteria bacterium CG22_combo_CG10-13_8_21_14_all_36_13</name>
    <dbReference type="NCBI Taxonomy" id="1974529"/>
    <lineage>
        <taxon>Bacteria</taxon>
        <taxon>Candidatus Campbelliibacteriota</taxon>
    </lineage>
</organism>
<reference evidence="4 5" key="1">
    <citation type="submission" date="2017-09" db="EMBL/GenBank/DDBJ databases">
        <title>Depth-based differentiation of microbial function through sediment-hosted aquifers and enrichment of novel symbionts in the deep terrestrial subsurface.</title>
        <authorList>
            <person name="Probst A.J."/>
            <person name="Ladd B."/>
            <person name="Jarett J.K."/>
            <person name="Geller-Mcgrath D.E."/>
            <person name="Sieber C.M."/>
            <person name="Emerson J.B."/>
            <person name="Anantharaman K."/>
            <person name="Thomas B.C."/>
            <person name="Malmstrom R."/>
            <person name="Stieglmeier M."/>
            <person name="Klingl A."/>
            <person name="Woyke T."/>
            <person name="Ryan C.M."/>
            <person name="Banfield J.F."/>
        </authorList>
    </citation>
    <scope>NUCLEOTIDE SEQUENCE [LARGE SCALE GENOMIC DNA]</scope>
    <source>
        <strain evidence="4">CG22_combo_CG10-13_8_21_14_all_36_13</strain>
    </source>
</reference>
<gene>
    <name evidence="4" type="ORF">COW81_02115</name>
</gene>
<feature type="transmembrane region" description="Helical" evidence="3">
    <location>
        <begin position="313"/>
        <end position="336"/>
    </location>
</feature>
<name>A0A2H0DY13_9BACT</name>
<protein>
    <submittedName>
        <fullName evidence="4">Uncharacterized protein</fullName>
    </submittedName>
</protein>
<feature type="transmembrane region" description="Helical" evidence="3">
    <location>
        <begin position="400"/>
        <end position="419"/>
    </location>
</feature>
<dbReference type="PANTHER" id="PTHR44227:SF3">
    <property type="entry name" value="PROTEIN O-MANNOSYL-TRANSFERASE TMTC4"/>
    <property type="match status" value="1"/>
</dbReference>
<evidence type="ECO:0000256" key="3">
    <source>
        <dbReference type="SAM" id="Phobius"/>
    </source>
</evidence>
<feature type="transmembrane region" description="Helical" evidence="3">
    <location>
        <begin position="233"/>
        <end position="251"/>
    </location>
</feature>
<feature type="transmembrane region" description="Helical" evidence="3">
    <location>
        <begin position="89"/>
        <end position="122"/>
    </location>
</feature>
<evidence type="ECO:0000313" key="4">
    <source>
        <dbReference type="EMBL" id="PIP87062.1"/>
    </source>
</evidence>
<dbReference type="SUPFAM" id="SSF48452">
    <property type="entry name" value="TPR-like"/>
    <property type="match status" value="1"/>
</dbReference>
<proteinExistence type="predicted"/>
<evidence type="ECO:0000256" key="2">
    <source>
        <dbReference type="ARBA" id="ARBA00022803"/>
    </source>
</evidence>
<keyword evidence="2" id="KW-0802">TPR repeat</keyword>
<dbReference type="AlphaFoldDB" id="A0A2H0DY13"/>
<feature type="transmembrane region" description="Helical" evidence="3">
    <location>
        <begin position="184"/>
        <end position="213"/>
    </location>
</feature>
<dbReference type="InterPro" id="IPR052346">
    <property type="entry name" value="O-mannosyl-transferase_TMTC"/>
</dbReference>
<keyword evidence="3" id="KW-1133">Transmembrane helix</keyword>
<dbReference type="InterPro" id="IPR019734">
    <property type="entry name" value="TPR_rpt"/>
</dbReference>
<dbReference type="Gene3D" id="1.25.40.10">
    <property type="entry name" value="Tetratricopeptide repeat domain"/>
    <property type="match status" value="1"/>
</dbReference>
<dbReference type="PANTHER" id="PTHR44227">
    <property type="match status" value="1"/>
</dbReference>
<dbReference type="Proteomes" id="UP000231143">
    <property type="component" value="Unassembled WGS sequence"/>
</dbReference>
<dbReference type="EMBL" id="PCTT01000027">
    <property type="protein sequence ID" value="PIP87062.1"/>
    <property type="molecule type" value="Genomic_DNA"/>
</dbReference>
<evidence type="ECO:0000256" key="1">
    <source>
        <dbReference type="ARBA" id="ARBA00022737"/>
    </source>
</evidence>